<feature type="region of interest" description="Disordered" evidence="1">
    <location>
        <begin position="32"/>
        <end position="52"/>
    </location>
</feature>
<gene>
    <name evidence="4" type="ORF">WJX74_002447</name>
</gene>
<organism evidence="4 5">
    <name type="scientific">Apatococcus lobatus</name>
    <dbReference type="NCBI Taxonomy" id="904363"/>
    <lineage>
        <taxon>Eukaryota</taxon>
        <taxon>Viridiplantae</taxon>
        <taxon>Chlorophyta</taxon>
        <taxon>core chlorophytes</taxon>
        <taxon>Trebouxiophyceae</taxon>
        <taxon>Chlorellales</taxon>
        <taxon>Chlorellaceae</taxon>
        <taxon>Apatococcus</taxon>
    </lineage>
</organism>
<feature type="compositionally biased region" description="Polar residues" evidence="1">
    <location>
        <begin position="43"/>
        <end position="52"/>
    </location>
</feature>
<feature type="chain" id="PRO_5043979704" description="FAS1 domain-containing protein" evidence="2">
    <location>
        <begin position="21"/>
        <end position="220"/>
    </location>
</feature>
<dbReference type="InterPro" id="IPR036378">
    <property type="entry name" value="FAS1_dom_sf"/>
</dbReference>
<dbReference type="InterPro" id="IPR000782">
    <property type="entry name" value="FAS1_domain"/>
</dbReference>
<dbReference type="GO" id="GO:0005615">
    <property type="term" value="C:extracellular space"/>
    <property type="evidence" value="ECO:0007669"/>
    <property type="project" value="TreeGrafter"/>
</dbReference>
<evidence type="ECO:0000256" key="2">
    <source>
        <dbReference type="SAM" id="SignalP"/>
    </source>
</evidence>
<reference evidence="4 5" key="1">
    <citation type="journal article" date="2024" name="Nat. Commun.">
        <title>Phylogenomics reveals the evolutionary origins of lichenization in chlorophyte algae.</title>
        <authorList>
            <person name="Puginier C."/>
            <person name="Libourel C."/>
            <person name="Otte J."/>
            <person name="Skaloud P."/>
            <person name="Haon M."/>
            <person name="Grisel S."/>
            <person name="Petersen M."/>
            <person name="Berrin J.G."/>
            <person name="Delaux P.M."/>
            <person name="Dal Grande F."/>
            <person name="Keller J."/>
        </authorList>
    </citation>
    <scope>NUCLEOTIDE SEQUENCE [LARGE SCALE GENOMIC DNA]</scope>
    <source>
        <strain evidence="4 5">SAG 2145</strain>
    </source>
</reference>
<dbReference type="PROSITE" id="PS50213">
    <property type="entry name" value="FAS1"/>
    <property type="match status" value="1"/>
</dbReference>
<protein>
    <recommendedName>
        <fullName evidence="3">FAS1 domain-containing protein</fullName>
    </recommendedName>
</protein>
<dbReference type="SUPFAM" id="SSF82153">
    <property type="entry name" value="FAS1 domain"/>
    <property type="match status" value="1"/>
</dbReference>
<dbReference type="InterPro" id="IPR050904">
    <property type="entry name" value="Adhesion/Biosynth-related"/>
</dbReference>
<dbReference type="Pfam" id="PF02469">
    <property type="entry name" value="Fasciclin"/>
    <property type="match status" value="1"/>
</dbReference>
<dbReference type="PANTHER" id="PTHR10900">
    <property type="entry name" value="PERIOSTIN-RELATED"/>
    <property type="match status" value="1"/>
</dbReference>
<proteinExistence type="predicted"/>
<name>A0AAW1QBF0_9CHLO</name>
<feature type="signal peptide" evidence="2">
    <location>
        <begin position="1"/>
        <end position="20"/>
    </location>
</feature>
<comment type="caution">
    <text evidence="4">The sequence shown here is derived from an EMBL/GenBank/DDBJ whole genome shotgun (WGS) entry which is preliminary data.</text>
</comment>
<dbReference type="Proteomes" id="UP001438707">
    <property type="component" value="Unassembled WGS sequence"/>
</dbReference>
<sequence length="220" mass="23606">MKKSLLALFVLLGLTALCAATPLVSGRKLLQDDEDEEDGDSDNSAPAPSVSGNSILDAARQLSDLSVFYRAAANAGLNDTLTSSTVQATVFAPTDDALDDFLENFDLTRTQFINTPAFSRLVLQYHIVPSSALRASQLSDNQRLTTALNNYRITINTDRDNEDDDDSDIEVQAAHSDAEIERADIVAGQAIVHTIGSVLIPRRGFWLSIVQGQIGAPASG</sequence>
<feature type="domain" description="FAS1" evidence="3">
    <location>
        <begin position="52"/>
        <end position="199"/>
    </location>
</feature>
<evidence type="ECO:0000313" key="5">
    <source>
        <dbReference type="Proteomes" id="UP001438707"/>
    </source>
</evidence>
<evidence type="ECO:0000313" key="4">
    <source>
        <dbReference type="EMBL" id="KAK9818668.1"/>
    </source>
</evidence>
<dbReference type="AlphaFoldDB" id="A0AAW1QBF0"/>
<evidence type="ECO:0000256" key="1">
    <source>
        <dbReference type="SAM" id="MobiDB-lite"/>
    </source>
</evidence>
<evidence type="ECO:0000259" key="3">
    <source>
        <dbReference type="PROSITE" id="PS50213"/>
    </source>
</evidence>
<dbReference type="EMBL" id="JALJOS010000057">
    <property type="protein sequence ID" value="KAK9818668.1"/>
    <property type="molecule type" value="Genomic_DNA"/>
</dbReference>
<dbReference type="Gene3D" id="2.30.180.10">
    <property type="entry name" value="FAS1 domain"/>
    <property type="match status" value="1"/>
</dbReference>
<dbReference type="PANTHER" id="PTHR10900:SF77">
    <property type="entry name" value="FI19380P1"/>
    <property type="match status" value="1"/>
</dbReference>
<accession>A0AAW1QBF0</accession>
<feature type="compositionally biased region" description="Acidic residues" evidence="1">
    <location>
        <begin position="32"/>
        <end position="41"/>
    </location>
</feature>
<dbReference type="SMART" id="SM00554">
    <property type="entry name" value="FAS1"/>
    <property type="match status" value="1"/>
</dbReference>
<keyword evidence="2" id="KW-0732">Signal</keyword>
<keyword evidence="5" id="KW-1185">Reference proteome</keyword>